<gene>
    <name evidence="1" type="ORF">LEP1GSC202_2263</name>
</gene>
<dbReference type="EMBL" id="AOGX02000022">
    <property type="protein sequence ID" value="EOQ88414.1"/>
    <property type="molecule type" value="Genomic_DNA"/>
</dbReference>
<organism evidence="1 2">
    <name type="scientific">Leptospira yanagawae serovar Saopaulo str. Sao Paulo = ATCC 700523</name>
    <dbReference type="NCBI Taxonomy" id="1249483"/>
    <lineage>
        <taxon>Bacteria</taxon>
        <taxon>Pseudomonadati</taxon>
        <taxon>Spirochaetota</taxon>
        <taxon>Spirochaetia</taxon>
        <taxon>Leptospirales</taxon>
        <taxon>Leptospiraceae</taxon>
        <taxon>Leptospira</taxon>
    </lineage>
</organism>
<evidence type="ECO:0000313" key="2">
    <source>
        <dbReference type="Proteomes" id="UP000013996"/>
    </source>
</evidence>
<dbReference type="RefSeq" id="WP_015677834.1">
    <property type="nucleotide sequence ID" value="NZ_AOGX02000022.1"/>
</dbReference>
<dbReference type="STRING" id="1249483.LEP1GSC202_2263"/>
<protein>
    <submittedName>
        <fullName evidence="1">Uncharacterized protein</fullName>
    </submittedName>
</protein>
<dbReference type="Proteomes" id="UP000013996">
    <property type="component" value="Unassembled WGS sequence"/>
</dbReference>
<reference evidence="1 2" key="1">
    <citation type="submission" date="2013-04" db="EMBL/GenBank/DDBJ databases">
        <authorList>
            <person name="Harkins D.M."/>
            <person name="Durkin A.S."/>
            <person name="Brinkac L.M."/>
            <person name="Haft D.H."/>
            <person name="Selengut J.D."/>
            <person name="Sanka R."/>
            <person name="DePew J."/>
            <person name="Purushe J."/>
            <person name="Hartskeerl R.A."/>
            <person name="Ahmed A."/>
            <person name="van der Linden H."/>
            <person name="Goris M.G.A."/>
            <person name="Vinetz J.M."/>
            <person name="Sutton G.G."/>
            <person name="Nierman W.C."/>
            <person name="Fouts D.E."/>
        </authorList>
    </citation>
    <scope>NUCLEOTIDE SEQUENCE [LARGE SCALE GENOMIC DNA]</scope>
    <source>
        <strain evidence="1 2">Sao Paulo</strain>
    </source>
</reference>
<evidence type="ECO:0000313" key="1">
    <source>
        <dbReference type="EMBL" id="EOQ88414.1"/>
    </source>
</evidence>
<sequence length="163" mass="19061">MVRIIILISFLCLHCVSRQKVRESYILEEAADPIKVSDANFTKKYGYNSQCLVLMEGPVPSRMEPCAIGDIRSASMMYKETEVTVVGDTAQFEWQMTGVVYSPFVNETYYQNEILYRGSFFRRFSFRDGHYPTRRNHPTYLGGPYLVSPYYRSYYGGYYRHGR</sequence>
<dbReference type="AlphaFoldDB" id="A0A5E8HB51"/>
<proteinExistence type="predicted"/>
<name>A0A5E8HB51_9LEPT</name>
<accession>A0A5E8HB51</accession>
<comment type="caution">
    <text evidence="1">The sequence shown here is derived from an EMBL/GenBank/DDBJ whole genome shotgun (WGS) entry which is preliminary data.</text>
</comment>